<dbReference type="SUPFAM" id="SSF52058">
    <property type="entry name" value="L domain-like"/>
    <property type="match status" value="1"/>
</dbReference>
<sequence length="258" mass="28568">MYAYYRQSRFVQFKTTRYVHSSLNGAASLENGSDPDLSFLNSIREVSGYVYIGNNEVKRIPLISLRIIRGRVPYHVENVGDGALIVTRNAKNYTHGLEVLDLRSLTVIQEHNIIAWDNPMLCHFQYTVDCPQLFVDVKNQRRLSVSKENLISGSGCDYGACPCVSECLQHPVQCQQLTGGTDSAGSSVPYVSVAVGLLKGDCLQWGTSKLLLLRGIHDVLQNSAAVIVRSKARRDIHNTACEYEAPAASEHPRLVCAL</sequence>
<proteinExistence type="predicted"/>
<organism evidence="4">
    <name type="scientific">Hydatigena taeniaeformis</name>
    <name type="common">Feline tapeworm</name>
    <name type="synonym">Taenia taeniaeformis</name>
    <dbReference type="NCBI Taxonomy" id="6205"/>
    <lineage>
        <taxon>Eukaryota</taxon>
        <taxon>Metazoa</taxon>
        <taxon>Spiralia</taxon>
        <taxon>Lophotrochozoa</taxon>
        <taxon>Platyhelminthes</taxon>
        <taxon>Cestoda</taxon>
        <taxon>Eucestoda</taxon>
        <taxon>Cyclophyllidea</taxon>
        <taxon>Taeniidae</taxon>
        <taxon>Hydatigera</taxon>
    </lineage>
</organism>
<evidence type="ECO:0000259" key="1">
    <source>
        <dbReference type="Pfam" id="PF01030"/>
    </source>
</evidence>
<dbReference type="WBParaSite" id="TTAC_0000102101-mRNA-1">
    <property type="protein sequence ID" value="TTAC_0000102101-mRNA-1"/>
    <property type="gene ID" value="TTAC_0000102101"/>
</dbReference>
<keyword evidence="3" id="KW-1185">Reference proteome</keyword>
<dbReference type="Gene3D" id="3.80.20.20">
    <property type="entry name" value="Receptor L-domain"/>
    <property type="match status" value="1"/>
</dbReference>
<gene>
    <name evidence="2" type="ORF">TTAC_LOCUS1022</name>
</gene>
<dbReference type="OrthoDB" id="6219513at2759"/>
<reference evidence="2 3" key="2">
    <citation type="submission" date="2018-11" db="EMBL/GenBank/DDBJ databases">
        <authorList>
            <consortium name="Pathogen Informatics"/>
        </authorList>
    </citation>
    <scope>NUCLEOTIDE SEQUENCE [LARGE SCALE GENOMIC DNA]</scope>
</reference>
<name>A0A0R3WJZ6_HYDTA</name>
<dbReference type="EMBL" id="UYWX01000158">
    <property type="protein sequence ID" value="VDM17323.1"/>
    <property type="molecule type" value="Genomic_DNA"/>
</dbReference>
<reference evidence="4" key="1">
    <citation type="submission" date="2017-02" db="UniProtKB">
        <authorList>
            <consortium name="WormBaseParasite"/>
        </authorList>
    </citation>
    <scope>IDENTIFICATION</scope>
</reference>
<dbReference type="InterPro" id="IPR036941">
    <property type="entry name" value="Rcpt_L-dom_sf"/>
</dbReference>
<feature type="domain" description="Receptor L-domain" evidence="1">
    <location>
        <begin position="30"/>
        <end position="129"/>
    </location>
</feature>
<evidence type="ECO:0000313" key="2">
    <source>
        <dbReference type="EMBL" id="VDM17323.1"/>
    </source>
</evidence>
<dbReference type="Pfam" id="PF01030">
    <property type="entry name" value="Recep_L_domain"/>
    <property type="match status" value="1"/>
</dbReference>
<evidence type="ECO:0000313" key="3">
    <source>
        <dbReference type="Proteomes" id="UP000274429"/>
    </source>
</evidence>
<evidence type="ECO:0000313" key="4">
    <source>
        <dbReference type="WBParaSite" id="TTAC_0000102101-mRNA-1"/>
    </source>
</evidence>
<dbReference type="AlphaFoldDB" id="A0A0R3WJZ6"/>
<accession>A0A0R3WJZ6</accession>
<dbReference type="InterPro" id="IPR000494">
    <property type="entry name" value="Rcpt_L-dom"/>
</dbReference>
<dbReference type="Proteomes" id="UP000274429">
    <property type="component" value="Unassembled WGS sequence"/>
</dbReference>
<dbReference type="STRING" id="6205.A0A0R3WJZ6"/>
<protein>
    <submittedName>
        <fullName evidence="4">Recep_L_domain domain-containing protein</fullName>
    </submittedName>
</protein>